<feature type="transmembrane region" description="Helical" evidence="6">
    <location>
        <begin position="338"/>
        <end position="358"/>
    </location>
</feature>
<evidence type="ECO:0000256" key="1">
    <source>
        <dbReference type="ARBA" id="ARBA00004651"/>
    </source>
</evidence>
<dbReference type="InterPro" id="IPR020846">
    <property type="entry name" value="MFS_dom"/>
</dbReference>
<feature type="transmembrane region" description="Helical" evidence="6">
    <location>
        <begin position="159"/>
        <end position="180"/>
    </location>
</feature>
<dbReference type="OrthoDB" id="9788453at2"/>
<keyword evidence="4 6" id="KW-1133">Transmembrane helix</keyword>
<dbReference type="GO" id="GO:0005886">
    <property type="term" value="C:plasma membrane"/>
    <property type="evidence" value="ECO:0007669"/>
    <property type="project" value="UniProtKB-SubCell"/>
</dbReference>
<evidence type="ECO:0000256" key="5">
    <source>
        <dbReference type="ARBA" id="ARBA00023136"/>
    </source>
</evidence>
<feature type="transmembrane region" description="Helical" evidence="6">
    <location>
        <begin position="200"/>
        <end position="226"/>
    </location>
</feature>
<evidence type="ECO:0000256" key="3">
    <source>
        <dbReference type="ARBA" id="ARBA00022692"/>
    </source>
</evidence>
<evidence type="ECO:0000256" key="2">
    <source>
        <dbReference type="ARBA" id="ARBA00022475"/>
    </source>
</evidence>
<gene>
    <name evidence="8" type="ORF">SNTW_02200</name>
</gene>
<evidence type="ECO:0000313" key="9">
    <source>
        <dbReference type="Proteomes" id="UP000317935"/>
    </source>
</evidence>
<feature type="transmembrane region" description="Helical" evidence="6">
    <location>
        <begin position="238"/>
        <end position="256"/>
    </location>
</feature>
<accession>A0A6J4CWJ9</accession>
<dbReference type="PRINTS" id="PR01035">
    <property type="entry name" value="TCRTETA"/>
</dbReference>
<feature type="transmembrane region" description="Helical" evidence="6">
    <location>
        <begin position="132"/>
        <end position="153"/>
    </location>
</feature>
<dbReference type="PANTHER" id="PTHR43124">
    <property type="entry name" value="PURINE EFFLUX PUMP PBUE"/>
    <property type="match status" value="1"/>
</dbReference>
<dbReference type="EMBL" id="AP019774">
    <property type="protein sequence ID" value="BCD69575.1"/>
    <property type="molecule type" value="Genomic_DNA"/>
</dbReference>
<keyword evidence="3 6" id="KW-0812">Transmembrane</keyword>
<comment type="subcellular location">
    <subcellularLocation>
        <location evidence="1">Cell membrane</location>
        <topology evidence="1">Multi-pass membrane protein</topology>
    </subcellularLocation>
</comment>
<feature type="transmembrane region" description="Helical" evidence="6">
    <location>
        <begin position="74"/>
        <end position="96"/>
    </location>
</feature>
<feature type="domain" description="Major facilitator superfamily (MFS) profile" evidence="7">
    <location>
        <begin position="7"/>
        <end position="384"/>
    </location>
</feature>
<dbReference type="Proteomes" id="UP000317935">
    <property type="component" value="Chromosome"/>
</dbReference>
<keyword evidence="2" id="KW-1003">Cell membrane</keyword>
<dbReference type="AlphaFoldDB" id="A0A6J4CWJ9"/>
<evidence type="ECO:0000256" key="4">
    <source>
        <dbReference type="ARBA" id="ARBA00022989"/>
    </source>
</evidence>
<protein>
    <submittedName>
        <fullName evidence="8">MFS transporter</fullName>
    </submittedName>
</protein>
<dbReference type="PANTHER" id="PTHR43124:SF3">
    <property type="entry name" value="CHLORAMPHENICOL EFFLUX PUMP RV0191"/>
    <property type="match status" value="1"/>
</dbReference>
<dbReference type="RefSeq" id="WP_064430087.1">
    <property type="nucleotide sequence ID" value="NZ_AP019774.1"/>
</dbReference>
<dbReference type="Gene3D" id="1.20.1250.20">
    <property type="entry name" value="MFS general substrate transporter like domains"/>
    <property type="match status" value="1"/>
</dbReference>
<dbReference type="CDD" id="cd17324">
    <property type="entry name" value="MFS_NepI_like"/>
    <property type="match status" value="1"/>
</dbReference>
<dbReference type="Pfam" id="PF07690">
    <property type="entry name" value="MFS_1"/>
    <property type="match status" value="1"/>
</dbReference>
<dbReference type="InterPro" id="IPR011701">
    <property type="entry name" value="MFS"/>
</dbReference>
<organism evidence="8 9">
    <name type="scientific">Helicobacter suis</name>
    <dbReference type="NCBI Taxonomy" id="104628"/>
    <lineage>
        <taxon>Bacteria</taxon>
        <taxon>Pseudomonadati</taxon>
        <taxon>Campylobacterota</taxon>
        <taxon>Epsilonproteobacteria</taxon>
        <taxon>Campylobacterales</taxon>
        <taxon>Helicobacteraceae</taxon>
        <taxon>Helicobacter</taxon>
    </lineage>
</organism>
<evidence type="ECO:0000256" key="6">
    <source>
        <dbReference type="SAM" id="Phobius"/>
    </source>
</evidence>
<keyword evidence="5 6" id="KW-0472">Membrane</keyword>
<dbReference type="InterPro" id="IPR050189">
    <property type="entry name" value="MFS_Efflux_Transporters"/>
</dbReference>
<evidence type="ECO:0000313" key="8">
    <source>
        <dbReference type="EMBL" id="BCD69575.1"/>
    </source>
</evidence>
<dbReference type="GO" id="GO:0022857">
    <property type="term" value="F:transmembrane transporter activity"/>
    <property type="evidence" value="ECO:0007669"/>
    <property type="project" value="InterPro"/>
</dbReference>
<dbReference type="InterPro" id="IPR036259">
    <property type="entry name" value="MFS_trans_sf"/>
</dbReference>
<feature type="transmembrane region" description="Helical" evidence="6">
    <location>
        <begin position="364"/>
        <end position="381"/>
    </location>
</feature>
<sequence>MRHYMRIIALLACSSFCLGVAEFIVSGILTRLSVYYGVSNSEAGNLATFYACGVVVGAPIVSVLISSWNYRNQLVFTLSVFCLSNAAVFLSNTLWVALSARFISGLMHGLFFVIATIISIKVAPKSKTSMALSLMASGLTIALVTGVPIGILLSKNYGLLSPFLLIACLSFLVALLAFFVMPKLSSKQANFKNLGIAFKYIHVCQGFIVTALSCGSMFVVYIYLRILLEQHGFDPDSIANIYLGFGIAAIFGNLFGGRLTDSKGSFSALRFLLTVQMLCLCAMSFTHSFSKGVLIANIMAFGFFGCALIAPLKMLSSYLARTFTPDTKNDTIALNESSFNVGITFASLVGGLVARYLYAELNGIFAGLFALGALITLLYGIKKVYFRQK</sequence>
<proteinExistence type="predicted"/>
<feature type="transmembrane region" description="Helical" evidence="6">
    <location>
        <begin position="292"/>
        <end position="312"/>
    </location>
</feature>
<dbReference type="InterPro" id="IPR001958">
    <property type="entry name" value="Tet-R_TetA/multi-R_MdtG-like"/>
</dbReference>
<feature type="transmembrane region" description="Helical" evidence="6">
    <location>
        <begin position="102"/>
        <end position="120"/>
    </location>
</feature>
<reference evidence="8 9" key="1">
    <citation type="submission" date="2019-06" db="EMBL/GenBank/DDBJ databases">
        <title>Complete genome sequence of Helicobacter suis SNTW101c.</title>
        <authorList>
            <person name="Rimbara E."/>
            <person name="Suzuki M."/>
            <person name="Matsui H."/>
            <person name="Nakamura M."/>
            <person name="Mori S."/>
            <person name="Shibayama K."/>
        </authorList>
    </citation>
    <scope>NUCLEOTIDE SEQUENCE [LARGE SCALE GENOMIC DNA]</scope>
    <source>
        <strain evidence="8 9">SNTW101c</strain>
    </source>
</reference>
<feature type="transmembrane region" description="Helical" evidence="6">
    <location>
        <begin position="47"/>
        <end position="67"/>
    </location>
</feature>
<dbReference type="PROSITE" id="PS50850">
    <property type="entry name" value="MFS"/>
    <property type="match status" value="1"/>
</dbReference>
<evidence type="ECO:0000259" key="7">
    <source>
        <dbReference type="PROSITE" id="PS50850"/>
    </source>
</evidence>
<dbReference type="SUPFAM" id="SSF103473">
    <property type="entry name" value="MFS general substrate transporter"/>
    <property type="match status" value="1"/>
</dbReference>
<name>A0A6J4CWJ9_9HELI</name>
<feature type="transmembrane region" description="Helical" evidence="6">
    <location>
        <begin position="268"/>
        <end position="286"/>
    </location>
</feature>